<dbReference type="WBParaSite" id="RSKR_0000405200.1">
    <property type="protein sequence ID" value="RSKR_0000405200.1"/>
    <property type="gene ID" value="RSKR_0000405200"/>
</dbReference>
<protein>
    <submittedName>
        <fullName evidence="2">Glycine N-acyltransferase-like protein</fullName>
    </submittedName>
</protein>
<name>A0AC35TT56_9BILA</name>
<dbReference type="Proteomes" id="UP000095286">
    <property type="component" value="Unplaced"/>
</dbReference>
<organism evidence="1 2">
    <name type="scientific">Rhabditophanes sp. KR3021</name>
    <dbReference type="NCBI Taxonomy" id="114890"/>
    <lineage>
        <taxon>Eukaryota</taxon>
        <taxon>Metazoa</taxon>
        <taxon>Ecdysozoa</taxon>
        <taxon>Nematoda</taxon>
        <taxon>Chromadorea</taxon>
        <taxon>Rhabditida</taxon>
        <taxon>Tylenchina</taxon>
        <taxon>Panagrolaimomorpha</taxon>
        <taxon>Strongyloidoidea</taxon>
        <taxon>Alloionematidae</taxon>
        <taxon>Rhabditophanes</taxon>
    </lineage>
</organism>
<accession>A0AC35TT56</accession>
<reference evidence="2" key="1">
    <citation type="submission" date="2016-11" db="UniProtKB">
        <authorList>
            <consortium name="WormBaseParasite"/>
        </authorList>
    </citation>
    <scope>IDENTIFICATION</scope>
    <source>
        <strain evidence="2">KR3021</strain>
    </source>
</reference>
<sequence length="293" mass="33985">MVVQIVPNEELPQYLVELANKKELLIIYHSVDSELKNLFPDCKHYFFKGIHGEGVIHFVFRIQRFVIPFVLISTTENVQISSQDLNNIFQEVFERIHSLHSFKSTLVLGPSYITKLYNRWKADYLCHDVEQEWPTCLYYMTQDQIQLTVDSDITLPSEYHLSNDISNEEALFINNTWKNAKEGDAEQSAAKLKYLPFGCAKTVDNKLASYVMTDPAGFLTHLYTVEEHRYKGLGTAVELEACKKMIVLNRIPFKQIEHYNVLSLKSADNSPYWTRLNYESGEAVTFLFITHTH</sequence>
<evidence type="ECO:0000313" key="1">
    <source>
        <dbReference type="Proteomes" id="UP000095286"/>
    </source>
</evidence>
<proteinExistence type="predicted"/>
<evidence type="ECO:0000313" key="2">
    <source>
        <dbReference type="WBParaSite" id="RSKR_0000405200.1"/>
    </source>
</evidence>